<keyword evidence="1" id="KW-0131">Cell cycle</keyword>
<evidence type="ECO:0000313" key="2">
    <source>
        <dbReference type="Proteomes" id="UP000054387"/>
    </source>
</evidence>
<name>A0A0W1R400_9EURY</name>
<dbReference type="Gene3D" id="3.40.50.300">
    <property type="entry name" value="P-loop containing nucleotide triphosphate hydrolases"/>
    <property type="match status" value="1"/>
</dbReference>
<dbReference type="SUPFAM" id="SSF52540">
    <property type="entry name" value="P-loop containing nucleoside triphosphate hydrolases"/>
    <property type="match status" value="1"/>
</dbReference>
<gene>
    <name evidence="1" type="ORF">AUR64_00510</name>
</gene>
<proteinExistence type="predicted"/>
<comment type="caution">
    <text evidence="1">The sequence shown here is derived from an EMBL/GenBank/DDBJ whole genome shotgun (WGS) entry which is preliminary data.</text>
</comment>
<protein>
    <submittedName>
        <fullName evidence="1">Cell division inhibitor</fullName>
    </submittedName>
</protein>
<dbReference type="GO" id="GO:0051301">
    <property type="term" value="P:cell division"/>
    <property type="evidence" value="ECO:0007669"/>
    <property type="project" value="UniProtKB-KW"/>
</dbReference>
<sequence length="252" mass="26266">MSDTVCAALVGATGGAGTTRTALELAATLANDGRDVAILDAAFATQGLADYADGRLDTDMTTLLVEPETPLDAALVDFPLLDDTAGRVACAPASAPFERLARAKTAEAARRFETRVAEASETFDHVLLDVPPVAANQAIAAADAAQRVVTVTPATDRGVEANRRIRDRLADLGIESHATLATRGRFDAADAFVPATDAPFPASLATSGEFAPTVAHAAETTVTTKLDLEFEEKSVLDSVDGFLPSSLRRLTK</sequence>
<keyword evidence="2" id="KW-1185">Reference proteome</keyword>
<dbReference type="RefSeq" id="WP_058583176.1">
    <property type="nucleotide sequence ID" value="NZ_LOPU01000034.1"/>
</dbReference>
<dbReference type="AlphaFoldDB" id="A0A0W1R400"/>
<dbReference type="Proteomes" id="UP000054387">
    <property type="component" value="Unassembled WGS sequence"/>
</dbReference>
<dbReference type="InterPro" id="IPR050678">
    <property type="entry name" value="DNA_Partitioning_ATPase"/>
</dbReference>
<keyword evidence="1" id="KW-0132">Cell division</keyword>
<evidence type="ECO:0000313" key="1">
    <source>
        <dbReference type="EMBL" id="KTG08094.1"/>
    </source>
</evidence>
<organism evidence="1 2">
    <name type="scientific">Haloprofundus marisrubri</name>
    <dbReference type="NCBI Taxonomy" id="1514971"/>
    <lineage>
        <taxon>Archaea</taxon>
        <taxon>Methanobacteriati</taxon>
        <taxon>Methanobacteriota</taxon>
        <taxon>Stenosarchaea group</taxon>
        <taxon>Halobacteria</taxon>
        <taxon>Halobacteriales</taxon>
        <taxon>Haloferacaceae</taxon>
        <taxon>Haloprofundus</taxon>
    </lineage>
</organism>
<dbReference type="EMBL" id="LOPU01000034">
    <property type="protein sequence ID" value="KTG08094.1"/>
    <property type="molecule type" value="Genomic_DNA"/>
</dbReference>
<dbReference type="STRING" id="1514971.AUR64_00510"/>
<dbReference type="InterPro" id="IPR027417">
    <property type="entry name" value="P-loop_NTPase"/>
</dbReference>
<dbReference type="PANTHER" id="PTHR13696:SF99">
    <property type="entry name" value="COBYRINIC ACID AC-DIAMIDE SYNTHASE"/>
    <property type="match status" value="1"/>
</dbReference>
<accession>A0A0W1R400</accession>
<dbReference type="PANTHER" id="PTHR13696">
    <property type="entry name" value="P-LOOP CONTAINING NUCLEOSIDE TRIPHOSPHATE HYDROLASE"/>
    <property type="match status" value="1"/>
</dbReference>
<reference evidence="1 2" key="1">
    <citation type="submission" date="2015-12" db="EMBL/GenBank/DDBJ databases">
        <title>Haloprofundus marisrubri gen. nov., sp. nov., an extremely halophilic archaeon isolated from the Discovery deep brine-seawater interface in the Red Sea.</title>
        <authorList>
            <person name="Zhang G."/>
            <person name="Stingl U."/>
            <person name="Rashid M."/>
        </authorList>
    </citation>
    <scope>NUCLEOTIDE SEQUENCE [LARGE SCALE GENOMIC DNA]</scope>
    <source>
        <strain evidence="1 2">SB9</strain>
    </source>
</reference>
<dbReference type="OrthoDB" id="313523at2157"/>